<evidence type="ECO:0000256" key="1">
    <source>
        <dbReference type="SAM" id="MobiDB-lite"/>
    </source>
</evidence>
<feature type="region of interest" description="Disordered" evidence="1">
    <location>
        <begin position="181"/>
        <end position="217"/>
    </location>
</feature>
<evidence type="ECO:0000313" key="3">
    <source>
        <dbReference type="Proteomes" id="UP000033140"/>
    </source>
</evidence>
<feature type="region of interest" description="Disordered" evidence="1">
    <location>
        <begin position="860"/>
        <end position="893"/>
    </location>
</feature>
<organism evidence="2 3">
    <name type="scientific">Saitoella complicata (strain BCRC 22490 / CBS 7301 / JCM 7358 / NBRC 10748 / NRRL Y-17804)</name>
    <dbReference type="NCBI Taxonomy" id="698492"/>
    <lineage>
        <taxon>Eukaryota</taxon>
        <taxon>Fungi</taxon>
        <taxon>Dikarya</taxon>
        <taxon>Ascomycota</taxon>
        <taxon>Taphrinomycotina</taxon>
        <taxon>Taphrinomycotina incertae sedis</taxon>
        <taxon>Saitoella</taxon>
    </lineage>
</organism>
<dbReference type="AlphaFoldDB" id="A0A0E9NCI7"/>
<protein>
    <submittedName>
        <fullName evidence="2">Uncharacterized protein</fullName>
    </submittedName>
</protein>
<evidence type="ECO:0000313" key="2">
    <source>
        <dbReference type="EMBL" id="GAO47130.1"/>
    </source>
</evidence>
<feature type="compositionally biased region" description="Polar residues" evidence="1">
    <location>
        <begin position="636"/>
        <end position="648"/>
    </location>
</feature>
<accession>A0A0E9NCI7</accession>
<reference evidence="2 3" key="3">
    <citation type="journal article" date="2015" name="Genome Announc.">
        <title>Draft Genome Sequence of the Archiascomycetous Yeast Saitoella complicata.</title>
        <authorList>
            <person name="Yamauchi K."/>
            <person name="Kondo S."/>
            <person name="Hamamoto M."/>
            <person name="Takahashi Y."/>
            <person name="Ogura Y."/>
            <person name="Hayashi T."/>
            <person name="Nishida H."/>
        </authorList>
    </citation>
    <scope>NUCLEOTIDE SEQUENCE [LARGE SCALE GENOMIC DNA]</scope>
    <source>
        <strain evidence="2 3">NRRL Y-17804</strain>
    </source>
</reference>
<feature type="compositionally biased region" description="Polar residues" evidence="1">
    <location>
        <begin position="203"/>
        <end position="212"/>
    </location>
</feature>
<dbReference type="Proteomes" id="UP000033140">
    <property type="component" value="Unassembled WGS sequence"/>
</dbReference>
<feature type="compositionally biased region" description="Basic and acidic residues" evidence="1">
    <location>
        <begin position="190"/>
        <end position="201"/>
    </location>
</feature>
<keyword evidence="3" id="KW-1185">Reference proteome</keyword>
<gene>
    <name evidence="2" type="ORF">G7K_1341-t1</name>
</gene>
<reference evidence="2 3" key="1">
    <citation type="journal article" date="2011" name="J. Gen. Appl. Microbiol.">
        <title>Draft genome sequencing of the enigmatic yeast Saitoella complicata.</title>
        <authorList>
            <person name="Nishida H."/>
            <person name="Hamamoto M."/>
            <person name="Sugiyama J."/>
        </authorList>
    </citation>
    <scope>NUCLEOTIDE SEQUENCE [LARGE SCALE GENOMIC DNA]</scope>
    <source>
        <strain evidence="2 3">NRRL Y-17804</strain>
    </source>
</reference>
<feature type="region of interest" description="Disordered" evidence="1">
    <location>
        <begin position="628"/>
        <end position="678"/>
    </location>
</feature>
<feature type="compositionally biased region" description="Basic and acidic residues" evidence="1">
    <location>
        <begin position="860"/>
        <end position="873"/>
    </location>
</feature>
<reference evidence="2 3" key="2">
    <citation type="journal article" date="2014" name="J. Gen. Appl. Microbiol.">
        <title>The early diverging ascomycetous budding yeast Saitoella complicata has three histone deacetylases belonging to the Clr6, Hos2, and Rpd3 lineages.</title>
        <authorList>
            <person name="Nishida H."/>
            <person name="Matsumoto T."/>
            <person name="Kondo S."/>
            <person name="Hamamoto M."/>
            <person name="Yoshikawa H."/>
        </authorList>
    </citation>
    <scope>NUCLEOTIDE SEQUENCE [LARGE SCALE GENOMIC DNA]</scope>
    <source>
        <strain evidence="2 3">NRRL Y-17804</strain>
    </source>
</reference>
<feature type="compositionally biased region" description="Basic and acidic residues" evidence="1">
    <location>
        <begin position="229"/>
        <end position="239"/>
    </location>
</feature>
<name>A0A0E9NCI7_SAICN</name>
<proteinExistence type="predicted"/>
<dbReference type="EMBL" id="BACD03000007">
    <property type="protein sequence ID" value="GAO47130.1"/>
    <property type="molecule type" value="Genomic_DNA"/>
</dbReference>
<comment type="caution">
    <text evidence="2">The sequence shown here is derived from an EMBL/GenBank/DDBJ whole genome shotgun (WGS) entry which is preliminary data.</text>
</comment>
<feature type="region of interest" description="Disordered" evidence="1">
    <location>
        <begin position="229"/>
        <end position="254"/>
    </location>
</feature>
<sequence length="903" mass="100060">MRTIAKIFPRRRGFEFGPEPPPVCQCKQIYVALPKHDALLGLASRPSLHSALCNLFGSPDDGPSVVYSYRRRTVVSLTRKVWIRTLNGTNVKTNRLWPAQLLWLRTQATYHFTLHLLLFSSLLIRMVQTIDTSGKFSLRSEEEKKEVSEKLIASHRRAFGATEPTPMGDNIHLYKEYLHNTTQPQDEMTDPFRRQERDEGRSPSVNSSNRGTGASGFDLLVEAIDQRKHMEEPEDRFSERGGLQSSASIHTPPEEEYPIAFENIRPQQEISAGPMPPLILEPAPISPVSPINPLIPAGKSAVPSFAGLMSALEHGRGPKQALVWPELVQPSQRKRSDSMVIPVQAAPLAPQLVQYDDHTFAQQMVRADSMRWAPYRHSYNNEHLFQQYAEKAQINGGRFPFFSRLKFEFSTLEVTGISPSAELLHQPPKQLHLFIDAESCFGISGAIMVTPMLIQGLAKTWLSKGTYSGVLVRSINIHAKRANAARAHTHPYVAEALKMNNIFLNLVYDGPPGSHPANKVLIDDVHQLTTELLPDLRGRVTIAVVSNETEVRQPLSVAAAVRGYDVCIICDSDFWRHPTSVNDQLRQPVVVYDIPKLLRPFETSPSTGPKTNFPRKAIGEAAVSETPALVGLRNVGQPSKPTRPSNNGSKRRYQPYGTPPTPQVKQMSGHYPSRTPPGNVKVGPYMTVGYNGLMSQPQSSRASDTLGLPDNVSSSSEVILPVMWVRFGDGPVINAHGYGLKFTDQVIALKKLDTMHPQTLKEDEYTVQSGQIASIDFSIVPDQMFLHITQHRPEASWYSTFVTWGILPGEAAASDMTKGLRMVGVKVRGEHIQSKTARRGTVKVGMYNPESQLAVETLGTERKVTDSGSKEDTAGSFKRATRTKKSSGCSKGGTVKDAIVLED</sequence>